<dbReference type="InterPro" id="IPR029752">
    <property type="entry name" value="D-isomer_DH_CS1"/>
</dbReference>
<dbReference type="EMBL" id="JAJEQC010000006">
    <property type="protein sequence ID" value="MCC2136807.1"/>
    <property type="molecule type" value="Genomic_DNA"/>
</dbReference>
<dbReference type="CDD" id="cd12183">
    <property type="entry name" value="LDH_like_2"/>
    <property type="match status" value="1"/>
</dbReference>
<proteinExistence type="inferred from homology"/>
<evidence type="ECO:0000256" key="1">
    <source>
        <dbReference type="ARBA" id="ARBA00005854"/>
    </source>
</evidence>
<dbReference type="PANTHER" id="PTHR43026">
    <property type="entry name" value="2-HYDROXYACID DEHYDROGENASE HOMOLOG 1-RELATED"/>
    <property type="match status" value="1"/>
</dbReference>
<dbReference type="PROSITE" id="PS00670">
    <property type="entry name" value="D_2_HYDROXYACID_DH_2"/>
    <property type="match status" value="1"/>
</dbReference>
<dbReference type="PROSITE" id="PS00065">
    <property type="entry name" value="D_2_HYDROXYACID_DH_1"/>
    <property type="match status" value="1"/>
</dbReference>
<evidence type="ECO:0000259" key="6">
    <source>
        <dbReference type="Pfam" id="PF02826"/>
    </source>
</evidence>
<evidence type="ECO:0000259" key="5">
    <source>
        <dbReference type="Pfam" id="PF00389"/>
    </source>
</evidence>
<comment type="caution">
    <text evidence="7">The sequence shown here is derived from an EMBL/GenBank/DDBJ whole genome shotgun (WGS) entry which is preliminary data.</text>
</comment>
<evidence type="ECO:0000256" key="2">
    <source>
        <dbReference type="ARBA" id="ARBA00023002"/>
    </source>
</evidence>
<evidence type="ECO:0000256" key="3">
    <source>
        <dbReference type="ARBA" id="ARBA00023027"/>
    </source>
</evidence>
<dbReference type="PROSITE" id="PS00671">
    <property type="entry name" value="D_2_HYDROXYACID_DH_3"/>
    <property type="match status" value="1"/>
</dbReference>
<dbReference type="RefSeq" id="WP_308449177.1">
    <property type="nucleotide sequence ID" value="NZ_JAJEQC010000006.1"/>
</dbReference>
<name>A0AAE3AI35_9FIRM</name>
<protein>
    <submittedName>
        <fullName evidence="7">2-hydroxyacid dehydrogenase</fullName>
    </submittedName>
</protein>
<feature type="domain" description="D-isomer specific 2-hydroxyacid dehydrogenase NAD-binding" evidence="6">
    <location>
        <begin position="108"/>
        <end position="290"/>
    </location>
</feature>
<dbReference type="Proteomes" id="UP001199424">
    <property type="component" value="Unassembled WGS sequence"/>
</dbReference>
<dbReference type="Gene3D" id="3.40.50.720">
    <property type="entry name" value="NAD(P)-binding Rossmann-like Domain"/>
    <property type="match status" value="2"/>
</dbReference>
<gene>
    <name evidence="7" type="ORF">LKD31_07230</name>
</gene>
<dbReference type="InterPro" id="IPR036291">
    <property type="entry name" value="NAD(P)-bd_dom_sf"/>
</dbReference>
<dbReference type="SUPFAM" id="SSF51735">
    <property type="entry name" value="NAD(P)-binding Rossmann-fold domains"/>
    <property type="match status" value="1"/>
</dbReference>
<dbReference type="AlphaFoldDB" id="A0AAE3AI35"/>
<sequence length="328" mass="36836">MKKIAFFDTKPYDRTWFDILAKHYEIAYFEEKLNRHTATLTDGFDAVCAFVNDRVDAAAIDRMHRCGVQLLALRCAGFSNVDMQAAAGKLRVVRVPAYSPHAVAEHTMGLLLTLNRRLHRAYIRTRDFNFSIVGLTGIDLYKKTVGIIGTGRIGRAFAEICRGFGMRVLAYDKYPAPDFEYVSLDTLLRESDVISLHCPLSEESYHMLDRKAFDKMKKGVFLLNTSRGALIDSEALLDALNNGTLRGAGLDVYEEEAKFFFEDHSDTAVQDDTLALLISRPNVILTAHQAFLTEEALYNIAEVTVQNLDDFFAGKPLKNEVCIRCAGN</sequence>
<dbReference type="InterPro" id="IPR029753">
    <property type="entry name" value="D-isomer_DH_CS"/>
</dbReference>
<evidence type="ECO:0000256" key="4">
    <source>
        <dbReference type="RuleBase" id="RU003719"/>
    </source>
</evidence>
<dbReference type="InterPro" id="IPR006139">
    <property type="entry name" value="D-isomer_2_OHA_DH_cat_dom"/>
</dbReference>
<evidence type="ECO:0000313" key="8">
    <source>
        <dbReference type="Proteomes" id="UP001199424"/>
    </source>
</evidence>
<dbReference type="SUPFAM" id="SSF52283">
    <property type="entry name" value="Formate/glycerate dehydrogenase catalytic domain-like"/>
    <property type="match status" value="1"/>
</dbReference>
<dbReference type="Pfam" id="PF02826">
    <property type="entry name" value="2-Hacid_dh_C"/>
    <property type="match status" value="1"/>
</dbReference>
<keyword evidence="2 4" id="KW-0560">Oxidoreductase</keyword>
<feature type="domain" description="D-isomer specific 2-hydroxyacid dehydrogenase catalytic" evidence="5">
    <location>
        <begin position="6"/>
        <end position="321"/>
    </location>
</feature>
<organism evidence="7 8">
    <name type="scientific">Hominenteromicrobium mulieris</name>
    <dbReference type="NCBI Taxonomy" id="2885357"/>
    <lineage>
        <taxon>Bacteria</taxon>
        <taxon>Bacillati</taxon>
        <taxon>Bacillota</taxon>
        <taxon>Clostridia</taxon>
        <taxon>Eubacteriales</taxon>
        <taxon>Oscillospiraceae</taxon>
        <taxon>Hominenteromicrobium</taxon>
    </lineage>
</organism>
<dbReference type="InterPro" id="IPR058205">
    <property type="entry name" value="D-LDH-like"/>
</dbReference>
<accession>A0AAE3AI35</accession>
<comment type="similarity">
    <text evidence="1 4">Belongs to the D-isomer specific 2-hydroxyacid dehydrogenase family.</text>
</comment>
<keyword evidence="3" id="KW-0520">NAD</keyword>
<dbReference type="PANTHER" id="PTHR43026:SF1">
    <property type="entry name" value="2-HYDROXYACID DEHYDROGENASE HOMOLOG 1-RELATED"/>
    <property type="match status" value="1"/>
</dbReference>
<dbReference type="InterPro" id="IPR006140">
    <property type="entry name" value="D-isomer_DH_NAD-bd"/>
</dbReference>
<reference evidence="7" key="1">
    <citation type="submission" date="2021-10" db="EMBL/GenBank/DDBJ databases">
        <title>Anaerobic single-cell dispensing facilitates the cultivation of human gut bacteria.</title>
        <authorList>
            <person name="Afrizal A."/>
        </authorList>
    </citation>
    <scope>NUCLEOTIDE SEQUENCE</scope>
    <source>
        <strain evidence="7">CLA-AA-H250</strain>
    </source>
</reference>
<keyword evidence="8" id="KW-1185">Reference proteome</keyword>
<dbReference type="Pfam" id="PF00389">
    <property type="entry name" value="2-Hacid_dh"/>
    <property type="match status" value="1"/>
</dbReference>
<dbReference type="GO" id="GO:0051287">
    <property type="term" value="F:NAD binding"/>
    <property type="evidence" value="ECO:0007669"/>
    <property type="project" value="InterPro"/>
</dbReference>
<evidence type="ECO:0000313" key="7">
    <source>
        <dbReference type="EMBL" id="MCC2136807.1"/>
    </source>
</evidence>
<dbReference type="GO" id="GO:0008720">
    <property type="term" value="F:D-lactate dehydrogenase (NAD+) activity"/>
    <property type="evidence" value="ECO:0007669"/>
    <property type="project" value="TreeGrafter"/>
</dbReference>